<feature type="domain" description="Cas12f1-like TNB" evidence="2">
    <location>
        <begin position="303"/>
        <end position="356"/>
    </location>
</feature>
<dbReference type="Proteomes" id="UP000259030">
    <property type="component" value="Plasmid pDFI2"/>
</dbReference>
<dbReference type="GO" id="GO:0003677">
    <property type="term" value="F:DNA binding"/>
    <property type="evidence" value="ECO:0007669"/>
    <property type="project" value="UniProtKB-KW"/>
</dbReference>
<dbReference type="RefSeq" id="WP_027462391.1">
    <property type="nucleotide sequence ID" value="NZ_CP021083.1"/>
</dbReference>
<proteinExistence type="predicted"/>
<geneLocation type="plasmid" evidence="4">
    <name>pdfi2</name>
</geneLocation>
<organism evidence="3 4">
    <name type="scientific">Deinococcus ficus</name>
    <dbReference type="NCBI Taxonomy" id="317577"/>
    <lineage>
        <taxon>Bacteria</taxon>
        <taxon>Thermotogati</taxon>
        <taxon>Deinococcota</taxon>
        <taxon>Deinococci</taxon>
        <taxon>Deinococcales</taxon>
        <taxon>Deinococcaceae</taxon>
        <taxon>Deinococcus</taxon>
    </lineage>
</organism>
<name>A0A221T1Z3_9DEIO</name>
<dbReference type="KEGG" id="dfc:DFI_17225"/>
<dbReference type="AlphaFoldDB" id="A0A221T1Z3"/>
<dbReference type="EMBL" id="CP021083">
    <property type="protein sequence ID" value="ASN82928.1"/>
    <property type="molecule type" value="Genomic_DNA"/>
</dbReference>
<dbReference type="InterPro" id="IPR010095">
    <property type="entry name" value="Cas12f1-like_TNB"/>
</dbReference>
<keyword evidence="1" id="KW-0238">DNA-binding</keyword>
<reference evidence="3 4" key="1">
    <citation type="submission" date="2017-05" db="EMBL/GenBank/DDBJ databases">
        <title>The complete genome sequence of Deinococcus ficus isolated from the rhizosphere of the Ficus religiosa L. in Taiwan.</title>
        <authorList>
            <person name="Wu K.-M."/>
            <person name="Liao T.-L."/>
            <person name="Liu Y.-M."/>
            <person name="Young C.-C."/>
            <person name="Tsai S.-F."/>
        </authorList>
    </citation>
    <scope>NUCLEOTIDE SEQUENCE [LARGE SCALE GENOMIC DNA]</scope>
    <source>
        <strain evidence="3 4">CC-FR2-10</strain>
        <plasmid evidence="4">pdfi2</plasmid>
    </source>
</reference>
<evidence type="ECO:0000313" key="4">
    <source>
        <dbReference type="Proteomes" id="UP000259030"/>
    </source>
</evidence>
<protein>
    <recommendedName>
        <fullName evidence="2">Cas12f1-like TNB domain-containing protein</fullName>
    </recommendedName>
</protein>
<sequence length="370" mass="41271">MTHTAPQSRRNEPDHYDVPAHHGSYPTFALLIEQGVVVPLPRPEDERADPLKGVRSAQTYRLAPGVLPVVTGDRHLTLAGQSIQADLYRLPAHAYAALVEASPDHRAPLCLDVAFTLAREPDVNVCDVRLVLEQSAAHAPRHLDAPHLVPSTLPLKSSWLPEDTLLHMTPGGHWFVTLTFRTTWLTRPLPTERGRVALDLGLFPLTTAVHEDGRVQVFHSTPLTLPDRAGLSRAAQLLHDQIVYANGRQDAEQVTGYLFMHASTVIAEQLRIPNMDRGYVHRSRDHALLDHHHAALPQALNAARIPLYRLPAGYTSTECPHDTCRHVSPANRHGSRFICVRCGFTTDAHVVAGMNLLRRHERTARRHVRR</sequence>
<gene>
    <name evidence="3" type="ORF">DFI_17225</name>
</gene>
<dbReference type="Pfam" id="PF07282">
    <property type="entry name" value="Cas12f1-like_TNB"/>
    <property type="match status" value="1"/>
</dbReference>
<evidence type="ECO:0000313" key="3">
    <source>
        <dbReference type="EMBL" id="ASN82928.1"/>
    </source>
</evidence>
<keyword evidence="3" id="KW-0614">Plasmid</keyword>
<accession>A0A221T1Z3</accession>
<evidence type="ECO:0000256" key="1">
    <source>
        <dbReference type="ARBA" id="ARBA00023125"/>
    </source>
</evidence>
<keyword evidence="4" id="KW-1185">Reference proteome</keyword>
<evidence type="ECO:0000259" key="2">
    <source>
        <dbReference type="Pfam" id="PF07282"/>
    </source>
</evidence>